<evidence type="ECO:0000256" key="4">
    <source>
        <dbReference type="SAM" id="MobiDB-lite"/>
    </source>
</evidence>
<dbReference type="GO" id="GO:1990904">
    <property type="term" value="C:ribonucleoprotein complex"/>
    <property type="evidence" value="ECO:0007669"/>
    <property type="project" value="UniProtKB-KW"/>
</dbReference>
<organism evidence="6 7">
    <name type="scientific">Malassezia caprae</name>
    <dbReference type="NCBI Taxonomy" id="1381934"/>
    <lineage>
        <taxon>Eukaryota</taxon>
        <taxon>Fungi</taxon>
        <taxon>Dikarya</taxon>
        <taxon>Basidiomycota</taxon>
        <taxon>Ustilaginomycotina</taxon>
        <taxon>Malasseziomycetes</taxon>
        <taxon>Malasseziales</taxon>
        <taxon>Malasseziaceae</taxon>
        <taxon>Malassezia</taxon>
    </lineage>
</organism>
<keyword evidence="7" id="KW-1185">Reference proteome</keyword>
<sequence>MSVPFKQGFSTSLRMNLRLSRAFHSSSAKCLDYVPSRNQLPTLPVVVGPMQKSRLREHYERTLAADMMYMMYDPESASKSVKDSPELGQDGDSRARVRTWSGESPYHLGRSARAQKGNRPLVPLHKPLSSSKHIEHDIPHLERVVFTAFCREAITNKQALLPLLGQMRAITGLPILGSLADPSVGGSPKTVGEGAPNGYVHVLRAKKGAASFKLRAGMPVGAQAVMLGDSAYEFIETLTMFVLPRLRGFAGLSLPPSSQPLLSPAAVSGVVSFGMGPEAMPLFPQVEINLDQYPGRRYGFQIDCVTNQRGRRATERARTLLSGLGLPFVRRGTIAL</sequence>
<name>A0AAF0E782_9BASI</name>
<dbReference type="PANTHER" id="PTHR11994">
    <property type="entry name" value="60S RIBOSOMAL PROTEIN L11-RELATED"/>
    <property type="match status" value="1"/>
</dbReference>
<dbReference type="GO" id="GO:0005840">
    <property type="term" value="C:ribosome"/>
    <property type="evidence" value="ECO:0007669"/>
    <property type="project" value="UniProtKB-KW"/>
</dbReference>
<protein>
    <submittedName>
        <fullName evidence="6">54S ribosomal protein L7, mitochondrial</fullName>
    </submittedName>
</protein>
<evidence type="ECO:0000256" key="3">
    <source>
        <dbReference type="ARBA" id="ARBA00023274"/>
    </source>
</evidence>
<dbReference type="SUPFAM" id="SSF55282">
    <property type="entry name" value="RL5-like"/>
    <property type="match status" value="1"/>
</dbReference>
<evidence type="ECO:0000259" key="5">
    <source>
        <dbReference type="Pfam" id="PF00673"/>
    </source>
</evidence>
<dbReference type="Pfam" id="PF00673">
    <property type="entry name" value="Ribosomal_L5_C"/>
    <property type="match status" value="1"/>
</dbReference>
<accession>A0AAF0E782</accession>
<evidence type="ECO:0000313" key="6">
    <source>
        <dbReference type="EMBL" id="WFD19586.1"/>
    </source>
</evidence>
<dbReference type="GO" id="GO:0003735">
    <property type="term" value="F:structural constituent of ribosome"/>
    <property type="evidence" value="ECO:0007669"/>
    <property type="project" value="InterPro"/>
</dbReference>
<dbReference type="InterPro" id="IPR031309">
    <property type="entry name" value="Ribosomal_uL5_C"/>
</dbReference>
<comment type="similarity">
    <text evidence="1">Belongs to the universal ribosomal protein uL5 family.</text>
</comment>
<dbReference type="Gene3D" id="3.30.1440.10">
    <property type="match status" value="1"/>
</dbReference>
<dbReference type="InterPro" id="IPR002132">
    <property type="entry name" value="Ribosomal_uL5"/>
</dbReference>
<evidence type="ECO:0000256" key="1">
    <source>
        <dbReference type="ARBA" id="ARBA00008553"/>
    </source>
</evidence>
<gene>
    <name evidence="6" type="primary">mrpl7</name>
    <name evidence="6" type="ORF">MCAP1_001820</name>
</gene>
<proteinExistence type="inferred from homology"/>
<dbReference type="Proteomes" id="UP001220961">
    <property type="component" value="Chromosome 3"/>
</dbReference>
<feature type="compositionally biased region" description="Basic and acidic residues" evidence="4">
    <location>
        <begin position="80"/>
        <end position="95"/>
    </location>
</feature>
<keyword evidence="2 6" id="KW-0689">Ribosomal protein</keyword>
<dbReference type="InterPro" id="IPR022803">
    <property type="entry name" value="Ribosomal_uL5_dom_sf"/>
</dbReference>
<dbReference type="EMBL" id="CP119910">
    <property type="protein sequence ID" value="WFD19586.1"/>
    <property type="molecule type" value="Genomic_DNA"/>
</dbReference>
<evidence type="ECO:0000313" key="7">
    <source>
        <dbReference type="Proteomes" id="UP001220961"/>
    </source>
</evidence>
<dbReference type="AlphaFoldDB" id="A0AAF0E782"/>
<dbReference type="GO" id="GO:0006412">
    <property type="term" value="P:translation"/>
    <property type="evidence" value="ECO:0007669"/>
    <property type="project" value="InterPro"/>
</dbReference>
<feature type="domain" description="Large ribosomal subunit protein uL5 C-terminal" evidence="5">
    <location>
        <begin position="219"/>
        <end position="328"/>
    </location>
</feature>
<evidence type="ECO:0000256" key="2">
    <source>
        <dbReference type="ARBA" id="ARBA00022980"/>
    </source>
</evidence>
<feature type="region of interest" description="Disordered" evidence="4">
    <location>
        <begin position="77"/>
        <end position="110"/>
    </location>
</feature>
<keyword evidence="3" id="KW-0687">Ribonucleoprotein</keyword>
<reference evidence="6" key="1">
    <citation type="submission" date="2023-03" db="EMBL/GenBank/DDBJ databases">
        <title>Mating type loci evolution in Malassezia.</title>
        <authorList>
            <person name="Coelho M.A."/>
        </authorList>
    </citation>
    <scope>NUCLEOTIDE SEQUENCE</scope>
    <source>
        <strain evidence="6">CBS 10434</strain>
    </source>
</reference>